<dbReference type="PANTHER" id="PTHR33361:SF2">
    <property type="entry name" value="DUF885 DOMAIN-CONTAINING PROTEIN"/>
    <property type="match status" value="1"/>
</dbReference>
<feature type="chain" id="PRO_5044287163" evidence="2">
    <location>
        <begin position="29"/>
        <end position="624"/>
    </location>
</feature>
<dbReference type="EMBL" id="JALBUR010000014">
    <property type="protein sequence ID" value="MDX8419765.1"/>
    <property type="molecule type" value="Genomic_DNA"/>
</dbReference>
<dbReference type="Proteomes" id="UP001286174">
    <property type="component" value="Unassembled WGS sequence"/>
</dbReference>
<dbReference type="InterPro" id="IPR010281">
    <property type="entry name" value="DUF885"/>
</dbReference>
<keyword evidence="1" id="KW-0812">Transmembrane</keyword>
<keyword evidence="1" id="KW-1133">Transmembrane helix</keyword>
<gene>
    <name evidence="3" type="ORF">MOZ60_06615</name>
</gene>
<feature type="signal peptide" evidence="2">
    <location>
        <begin position="1"/>
        <end position="28"/>
    </location>
</feature>
<keyword evidence="4" id="KW-1185">Reference proteome</keyword>
<proteinExistence type="predicted"/>
<comment type="caution">
    <text evidence="3">The sequence shown here is derived from an EMBL/GenBank/DDBJ whole genome shotgun (WGS) entry which is preliminary data.</text>
</comment>
<organism evidence="3 4">
    <name type="scientific">Grylomicrobium aquisgranensis</name>
    <dbReference type="NCBI Taxonomy" id="2926318"/>
    <lineage>
        <taxon>Bacteria</taxon>
        <taxon>Bacillati</taxon>
        <taxon>Bacillota</taxon>
        <taxon>Erysipelotrichia</taxon>
        <taxon>Erysipelotrichales</taxon>
        <taxon>Erysipelotrichaceae</taxon>
        <taxon>Grylomicrobium</taxon>
    </lineage>
</organism>
<keyword evidence="1" id="KW-0472">Membrane</keyword>
<feature type="transmembrane region" description="Helical" evidence="1">
    <location>
        <begin position="593"/>
        <end position="613"/>
    </location>
</feature>
<name>A0AB35U2Q7_9FIRM</name>
<accession>A0AB35U2Q7</accession>
<evidence type="ECO:0000313" key="3">
    <source>
        <dbReference type="EMBL" id="MDX8419765.1"/>
    </source>
</evidence>
<evidence type="ECO:0000313" key="4">
    <source>
        <dbReference type="Proteomes" id="UP001286174"/>
    </source>
</evidence>
<dbReference type="AlphaFoldDB" id="A0AB35U2Q7"/>
<evidence type="ECO:0000256" key="2">
    <source>
        <dbReference type="SAM" id="SignalP"/>
    </source>
</evidence>
<evidence type="ECO:0000256" key="1">
    <source>
        <dbReference type="SAM" id="Phobius"/>
    </source>
</evidence>
<dbReference type="PANTHER" id="PTHR33361">
    <property type="entry name" value="GLR0591 PROTEIN"/>
    <property type="match status" value="1"/>
</dbReference>
<keyword evidence="2" id="KW-0732">Signal</keyword>
<dbReference type="RefSeq" id="WP_370596075.1">
    <property type="nucleotide sequence ID" value="NZ_JALBUR010000014.1"/>
</dbReference>
<dbReference type="Pfam" id="PF05960">
    <property type="entry name" value="DUF885"/>
    <property type="match status" value="1"/>
</dbReference>
<sequence>MTDRLKKAICIMCAALLCVPAAVVSVHADDSEERNADFDALLQQDFINTMEQDYLTMHFTVKDPDSLGIVKPAVQVGRDPRTELSEARSEAEDMLAKLRAFDYDSLSTTQQHDYDALVYAYEDQLNRSDENYSWLFTPGNNLVTNLSTNLTEFIFYTKSDFDDYITLLQSVPSYLQACLSFTEEQAEAGYFMSDKALEETESQISSFVAKTQDNPIIADFNDDADASQLLTDGERVDLKTQVSDIVINQIIPSCQTIADTLNSYKGKGGQTGYYDMDGGLDYYTLDEQNTASTSRSLDDQFDELDSFIQDAVSQLASLGANAGSGTVNFTDADRILSYLSSEETNYGFPAIPDVTYTATSLDPSVVSGNVLAYYVSSPVDDYTSNIIKINDANISDLNELYGTLAHEGYPGHLYQHVYYLATKPNLIREACSFLGYTEGWAMYAEVHAYSWNVLSDSDAAYQQVMAELNYALCALADIGVNGMGWDEDDLSDYLRSVGLNTQAASSLYEQCLIYPADYNSYGYGLARLMTLEKEAREALGDDFKLEDFNRVILDNGPRTLDSVEDDVSAWVEANGGTMRSENKTKKSASSSFAPVYGVAIAAGAVVIIVFAVLKKKHNRKGLAE</sequence>
<reference evidence="3 4" key="1">
    <citation type="submission" date="2022-03" db="EMBL/GenBank/DDBJ databases">
        <title>Novel taxa within the pig intestine.</title>
        <authorList>
            <person name="Wylensek D."/>
            <person name="Bishof K."/>
            <person name="Afrizal A."/>
            <person name="Clavel T."/>
        </authorList>
    </citation>
    <scope>NUCLEOTIDE SEQUENCE [LARGE SCALE GENOMIC DNA]</scope>
    <source>
        <strain evidence="3 4">CLA-KB-P133</strain>
    </source>
</reference>
<protein>
    <submittedName>
        <fullName evidence="3">DUF885 domain-containing protein</fullName>
    </submittedName>
</protein>